<sequence length="125" mass="14138">MLPPFLDLGQQLCDRWALDGFYPCGSENLPGLGHAQFLPQRKQLVAHHHDCNNFREAEDMGRPLDGLKSAEVLQKDHVSFVERDEHLLGLNSIGDDCLLATEITGVTRSKDDEIEVLSLFLFRHQ</sequence>
<comment type="caution">
    <text evidence="1">The sequence shown here is derived from an EMBL/GenBank/DDBJ whole genome shotgun (WGS) entry which is preliminary data.</text>
</comment>
<reference evidence="1 2" key="1">
    <citation type="journal article" date="2018" name="Genome Biol. Evol.">
        <title>Multiple Roots of Fruiting Body Formation in Amoebozoa.</title>
        <authorList>
            <person name="Hillmann F."/>
            <person name="Forbes G."/>
            <person name="Novohradska S."/>
            <person name="Ferling I."/>
            <person name="Riege K."/>
            <person name="Groth M."/>
            <person name="Westermann M."/>
            <person name="Marz M."/>
            <person name="Spaller T."/>
            <person name="Winckler T."/>
            <person name="Schaap P."/>
            <person name="Glockner G."/>
        </authorList>
    </citation>
    <scope>NUCLEOTIDE SEQUENCE [LARGE SCALE GENOMIC DNA]</scope>
    <source>
        <strain evidence="1 2">Jena</strain>
    </source>
</reference>
<gene>
    <name evidence="1" type="ORF">PROFUN_11941</name>
</gene>
<dbReference type="EMBL" id="MDYQ01000150">
    <property type="protein sequence ID" value="PRP80395.1"/>
    <property type="molecule type" value="Genomic_DNA"/>
</dbReference>
<proteinExistence type="predicted"/>
<protein>
    <submittedName>
        <fullName evidence="1">Uncharacterized protein</fullName>
    </submittedName>
</protein>
<name>A0A2P6N8X3_9EUKA</name>
<keyword evidence="2" id="KW-1185">Reference proteome</keyword>
<evidence type="ECO:0000313" key="1">
    <source>
        <dbReference type="EMBL" id="PRP80395.1"/>
    </source>
</evidence>
<evidence type="ECO:0000313" key="2">
    <source>
        <dbReference type="Proteomes" id="UP000241769"/>
    </source>
</evidence>
<organism evidence="1 2">
    <name type="scientific">Planoprotostelium fungivorum</name>
    <dbReference type="NCBI Taxonomy" id="1890364"/>
    <lineage>
        <taxon>Eukaryota</taxon>
        <taxon>Amoebozoa</taxon>
        <taxon>Evosea</taxon>
        <taxon>Variosea</taxon>
        <taxon>Cavosteliida</taxon>
        <taxon>Cavosteliaceae</taxon>
        <taxon>Planoprotostelium</taxon>
    </lineage>
</organism>
<accession>A0A2P6N8X3</accession>
<dbReference type="InParanoid" id="A0A2P6N8X3"/>
<dbReference type="Proteomes" id="UP000241769">
    <property type="component" value="Unassembled WGS sequence"/>
</dbReference>
<dbReference type="AlphaFoldDB" id="A0A2P6N8X3"/>